<dbReference type="Pfam" id="PF12728">
    <property type="entry name" value="HTH_17"/>
    <property type="match status" value="1"/>
</dbReference>
<name>A0A6I1DW15_9FLAO</name>
<evidence type="ECO:0000313" key="2">
    <source>
        <dbReference type="EMBL" id="KAB7529265.1"/>
    </source>
</evidence>
<organism evidence="2 3">
    <name type="scientific">Flagellimonas olearia</name>
    <dbReference type="NCBI Taxonomy" id="552546"/>
    <lineage>
        <taxon>Bacteria</taxon>
        <taxon>Pseudomonadati</taxon>
        <taxon>Bacteroidota</taxon>
        <taxon>Flavobacteriia</taxon>
        <taxon>Flavobacteriales</taxon>
        <taxon>Flavobacteriaceae</taxon>
        <taxon>Flagellimonas</taxon>
    </lineage>
</organism>
<evidence type="ECO:0000259" key="1">
    <source>
        <dbReference type="Pfam" id="PF12728"/>
    </source>
</evidence>
<feature type="domain" description="Helix-turn-helix" evidence="1">
    <location>
        <begin position="43"/>
        <end position="88"/>
    </location>
</feature>
<dbReference type="AlphaFoldDB" id="A0A6I1DW15"/>
<sequence length="93" mass="10870">MQNSIILQNLTQEQLEQIIDSKLSEQFARLIKDLKGENDSQKLMTREQTCEFLSINSSTLWHWTNKGKIKAYAFGARRYYKKSELIQALSPCE</sequence>
<dbReference type="InterPro" id="IPR009061">
    <property type="entry name" value="DNA-bd_dom_put_sf"/>
</dbReference>
<accession>A0A6I1DW15</accession>
<evidence type="ECO:0000313" key="3">
    <source>
        <dbReference type="Proteomes" id="UP000429785"/>
    </source>
</evidence>
<dbReference type="EMBL" id="WELG01000002">
    <property type="protein sequence ID" value="KAB7529265.1"/>
    <property type="molecule type" value="Genomic_DNA"/>
</dbReference>
<dbReference type="Proteomes" id="UP000429785">
    <property type="component" value="Unassembled WGS sequence"/>
</dbReference>
<gene>
    <name evidence="2" type="ORF">F8C76_15655</name>
</gene>
<reference evidence="2 3" key="1">
    <citation type="submission" date="2019-10" db="EMBL/GenBank/DDBJ databases">
        <title>Muricauda olearia CL-SS4 JCM15563 genome.</title>
        <authorList>
            <person name="Liu L."/>
        </authorList>
    </citation>
    <scope>NUCLEOTIDE SEQUENCE [LARGE SCALE GENOMIC DNA]</scope>
    <source>
        <strain evidence="2 3">CL-SS4</strain>
    </source>
</reference>
<proteinExistence type="predicted"/>
<dbReference type="RefSeq" id="WP_152132577.1">
    <property type="nucleotide sequence ID" value="NZ_WELG01000002.1"/>
</dbReference>
<protein>
    <submittedName>
        <fullName evidence="2">Helix-turn-helix domain-containing protein</fullName>
    </submittedName>
</protein>
<dbReference type="InterPro" id="IPR041657">
    <property type="entry name" value="HTH_17"/>
</dbReference>
<dbReference type="OrthoDB" id="1097811at2"/>
<dbReference type="SUPFAM" id="SSF46955">
    <property type="entry name" value="Putative DNA-binding domain"/>
    <property type="match status" value="1"/>
</dbReference>
<comment type="caution">
    <text evidence="2">The sequence shown here is derived from an EMBL/GenBank/DDBJ whole genome shotgun (WGS) entry which is preliminary data.</text>
</comment>